<gene>
    <name evidence="1" type="ORF">ESB00_05010</name>
</gene>
<keyword evidence="2" id="KW-1185">Reference proteome</keyword>
<dbReference type="OrthoDB" id="193276at2"/>
<evidence type="ECO:0000313" key="1">
    <source>
        <dbReference type="EMBL" id="RXK55259.1"/>
    </source>
</evidence>
<comment type="caution">
    <text evidence="1">The sequence shown here is derived from an EMBL/GenBank/DDBJ whole genome shotgun (WGS) entry which is preliminary data.</text>
</comment>
<dbReference type="Proteomes" id="UP000290218">
    <property type="component" value="Unassembled WGS sequence"/>
</dbReference>
<dbReference type="EMBL" id="SDHX01000001">
    <property type="protein sequence ID" value="RXK55259.1"/>
    <property type="molecule type" value="Genomic_DNA"/>
</dbReference>
<dbReference type="RefSeq" id="WP_129046623.1">
    <property type="nucleotide sequence ID" value="NZ_SDHX01000001.1"/>
</dbReference>
<proteinExistence type="predicted"/>
<reference evidence="1 2" key="1">
    <citation type="submission" date="2019-01" db="EMBL/GenBank/DDBJ databases">
        <title>Lacunisphaera sp. strain TWA-58.</title>
        <authorList>
            <person name="Chen W.-M."/>
        </authorList>
    </citation>
    <scope>NUCLEOTIDE SEQUENCE [LARGE SCALE GENOMIC DNA]</scope>
    <source>
        <strain evidence="1 2">TWA-58</strain>
    </source>
</reference>
<protein>
    <submittedName>
        <fullName evidence="1">Uncharacterized protein</fullName>
    </submittedName>
</protein>
<accession>A0A4V1M6F9</accession>
<evidence type="ECO:0000313" key="2">
    <source>
        <dbReference type="Proteomes" id="UP000290218"/>
    </source>
</evidence>
<sequence>MNLADARTAVILAFGRMDSLFKRPLFDEWVLVKLGSEAGAILAYHGPRAESYQRRFKTDIAPLQTEIQGRKMAVGDFEFAPNAHGAHFDACIRLGPGAYLFCNNTTMSMDDIRKDPQWLAAQRPFAELASAFRADPLD</sequence>
<name>A0A4V1M6F9_9BACT</name>
<organism evidence="1 2">
    <name type="scientific">Oleiharenicola lentus</name>
    <dbReference type="NCBI Taxonomy" id="2508720"/>
    <lineage>
        <taxon>Bacteria</taxon>
        <taxon>Pseudomonadati</taxon>
        <taxon>Verrucomicrobiota</taxon>
        <taxon>Opitutia</taxon>
        <taxon>Opitutales</taxon>
        <taxon>Opitutaceae</taxon>
        <taxon>Oleiharenicola</taxon>
    </lineage>
</organism>
<dbReference type="AlphaFoldDB" id="A0A4V1M6F9"/>